<gene>
    <name evidence="1" type="ordered locus">CLJ_B2237</name>
</gene>
<accession>A0A3F2ZTE0</accession>
<reference evidence="2" key="2">
    <citation type="submission" date="2008-05" db="EMBL/GenBank/DDBJ databases">
        <title>Genome sequence of Clostridium botulinum Ba4 strain 657.</title>
        <authorList>
            <person name="Shrivastava S."/>
            <person name="Brown J.L."/>
            <person name="Bruce D."/>
            <person name="Detter C."/>
            <person name="Munk C."/>
            <person name="Smith L.A."/>
            <person name="Smith T.J."/>
            <person name="Sutton G."/>
            <person name="Brettin T.S."/>
        </authorList>
    </citation>
    <scope>NUCLEOTIDE SEQUENCE [LARGE SCALE GENOMIC DNA]</scope>
    <source>
        <strain evidence="2">657 / Type Ba4</strain>
    </source>
</reference>
<dbReference type="AlphaFoldDB" id="A0A3F2ZTE0"/>
<protein>
    <submittedName>
        <fullName evidence="1">Uncharacterized protein</fullName>
    </submittedName>
</protein>
<reference evidence="1 2" key="1">
    <citation type="journal article" date="2007" name="PLoS ONE">
        <title>Analysis of the neurotoxin complex genes in Clostridium botulinum A1-A4 and B1 strains: BoNT/A3, /Ba4 and /B1 clusters are located within plasmids.</title>
        <authorList>
            <person name="Smith T.J."/>
            <person name="Hill K.K."/>
            <person name="Foley B.T."/>
            <person name="Detter J.C."/>
            <person name="Munk A.C."/>
            <person name="Bruce D.C."/>
            <person name="Doggett N.A."/>
            <person name="Smith L.A."/>
            <person name="Marks J.D."/>
            <person name="Xie G."/>
            <person name="Brettin T.S."/>
        </authorList>
    </citation>
    <scope>NUCLEOTIDE SEQUENCE [LARGE SCALE GENOMIC DNA]</scope>
    <source>
        <strain evidence="2">657 / Type Ba4</strain>
    </source>
</reference>
<dbReference type="Proteomes" id="UP000002333">
    <property type="component" value="Chromosome"/>
</dbReference>
<name>A0A3F2ZTE0_CLOB6</name>
<sequence length="61" mass="6585">MRKTLIGEKDKLNTIQSRSGATTRGFCGCGSYCHCNAVNNKSSIDSGRIMVMLIAPSYPNS</sequence>
<evidence type="ECO:0000313" key="2">
    <source>
        <dbReference type="Proteomes" id="UP000002333"/>
    </source>
</evidence>
<evidence type="ECO:0000313" key="1">
    <source>
        <dbReference type="EMBL" id="ACQ52955.1"/>
    </source>
</evidence>
<dbReference type="RefSeq" id="WP_003363027.1">
    <property type="nucleotide sequence ID" value="NC_012658.1"/>
</dbReference>
<dbReference type="KEGG" id="cbi:CLJ_B2237"/>
<proteinExistence type="predicted"/>
<organism evidence="1 2">
    <name type="scientific">Clostridium botulinum (strain 657 / Type Ba4)</name>
    <dbReference type="NCBI Taxonomy" id="515621"/>
    <lineage>
        <taxon>Bacteria</taxon>
        <taxon>Bacillati</taxon>
        <taxon>Bacillota</taxon>
        <taxon>Clostridia</taxon>
        <taxon>Eubacteriales</taxon>
        <taxon>Clostridiaceae</taxon>
        <taxon>Clostridium</taxon>
    </lineage>
</organism>
<dbReference type="EMBL" id="CP001083">
    <property type="protein sequence ID" value="ACQ52955.1"/>
    <property type="molecule type" value="Genomic_DNA"/>
</dbReference>